<dbReference type="Proteomes" id="UP000219215">
    <property type="component" value="Chromosome DPRO"/>
</dbReference>
<dbReference type="OrthoDB" id="9803444at2"/>
<accession>A0A2C8FBF1</accession>
<comment type="similarity">
    <text evidence="2">Belongs to the AzlC family.</text>
</comment>
<evidence type="ECO:0000313" key="10">
    <source>
        <dbReference type="Proteomes" id="UP000219215"/>
    </source>
</evidence>
<evidence type="ECO:0000256" key="4">
    <source>
        <dbReference type="ARBA" id="ARBA00022475"/>
    </source>
</evidence>
<feature type="transmembrane region" description="Helical" evidence="8">
    <location>
        <begin position="43"/>
        <end position="63"/>
    </location>
</feature>
<comment type="subcellular location">
    <subcellularLocation>
        <location evidence="1">Cell membrane</location>
        <topology evidence="1">Multi-pass membrane protein</topology>
    </subcellularLocation>
</comment>
<keyword evidence="7 8" id="KW-0472">Membrane</keyword>
<evidence type="ECO:0000256" key="6">
    <source>
        <dbReference type="ARBA" id="ARBA00022989"/>
    </source>
</evidence>
<dbReference type="RefSeq" id="WP_097012247.1">
    <property type="nucleotide sequence ID" value="NZ_LT907975.1"/>
</dbReference>
<dbReference type="EMBL" id="LT907975">
    <property type="protein sequence ID" value="SOB59371.1"/>
    <property type="molecule type" value="Genomic_DNA"/>
</dbReference>
<feature type="transmembrane region" description="Helical" evidence="8">
    <location>
        <begin position="69"/>
        <end position="92"/>
    </location>
</feature>
<name>A0A2C8FBF1_9BACT</name>
<evidence type="ECO:0000256" key="2">
    <source>
        <dbReference type="ARBA" id="ARBA00010735"/>
    </source>
</evidence>
<dbReference type="InterPro" id="IPR011606">
    <property type="entry name" value="Brnchd-chn_aa_trnsp_permease"/>
</dbReference>
<organism evidence="9 10">
    <name type="scientific">Pseudodesulfovibrio profundus</name>
    <dbReference type="NCBI Taxonomy" id="57320"/>
    <lineage>
        <taxon>Bacteria</taxon>
        <taxon>Pseudomonadati</taxon>
        <taxon>Thermodesulfobacteriota</taxon>
        <taxon>Desulfovibrionia</taxon>
        <taxon>Desulfovibrionales</taxon>
        <taxon>Desulfovibrionaceae</taxon>
    </lineage>
</organism>
<dbReference type="GO" id="GO:0005886">
    <property type="term" value="C:plasma membrane"/>
    <property type="evidence" value="ECO:0007669"/>
    <property type="project" value="UniProtKB-SubCell"/>
</dbReference>
<keyword evidence="4" id="KW-1003">Cell membrane</keyword>
<reference evidence="10" key="1">
    <citation type="submission" date="2017-09" db="EMBL/GenBank/DDBJ databases">
        <authorList>
            <person name="Regsiter A."/>
            <person name="William W."/>
        </authorList>
    </citation>
    <scope>NUCLEOTIDE SEQUENCE [LARGE SCALE GENOMIC DNA]</scope>
    <source>
        <strain evidence="10">500-1</strain>
    </source>
</reference>
<keyword evidence="5 8" id="KW-0812">Transmembrane</keyword>
<dbReference type="Pfam" id="PF03591">
    <property type="entry name" value="AzlC"/>
    <property type="match status" value="1"/>
</dbReference>
<sequence>MDTTRSAFILGMREVSPMLLGVLPFGVICGAVCSGVGMPEWSAAGMSVIIFAGASQLAAIQLMTENASLPVVILTGLIINARFLMYSVSIASHFNGIGAGRKCILSYFLTDQSYAISMNRFAVAEYSQRLKVAYYMGNACIMWVAFNATTVLGAYLGAIIPPEWNLDFAVPLTFTALVIPAVKDRPALLAAVVSGVVAYFADPLPYNLGLITAAVCGIVVGYVAEGRKSNG</sequence>
<dbReference type="GO" id="GO:1903785">
    <property type="term" value="P:L-valine transmembrane transport"/>
    <property type="evidence" value="ECO:0007669"/>
    <property type="project" value="TreeGrafter"/>
</dbReference>
<proteinExistence type="inferred from homology"/>
<evidence type="ECO:0000256" key="8">
    <source>
        <dbReference type="SAM" id="Phobius"/>
    </source>
</evidence>
<feature type="transmembrane region" description="Helical" evidence="8">
    <location>
        <begin position="139"/>
        <end position="160"/>
    </location>
</feature>
<keyword evidence="6 8" id="KW-1133">Transmembrane helix</keyword>
<dbReference type="PANTHER" id="PTHR34979:SF1">
    <property type="entry name" value="INNER MEMBRANE PROTEIN YGAZ"/>
    <property type="match status" value="1"/>
</dbReference>
<protein>
    <submittedName>
        <fullName evidence="9">AzlC family protein</fullName>
    </submittedName>
</protein>
<evidence type="ECO:0000256" key="1">
    <source>
        <dbReference type="ARBA" id="ARBA00004651"/>
    </source>
</evidence>
<dbReference type="AlphaFoldDB" id="A0A2C8FBF1"/>
<gene>
    <name evidence="9" type="ORF">DPRO_2463</name>
</gene>
<evidence type="ECO:0000256" key="7">
    <source>
        <dbReference type="ARBA" id="ARBA00023136"/>
    </source>
</evidence>
<dbReference type="PANTHER" id="PTHR34979">
    <property type="entry name" value="INNER MEMBRANE PROTEIN YGAZ"/>
    <property type="match status" value="1"/>
</dbReference>
<evidence type="ECO:0000256" key="5">
    <source>
        <dbReference type="ARBA" id="ARBA00022692"/>
    </source>
</evidence>
<feature type="transmembrane region" description="Helical" evidence="8">
    <location>
        <begin position="204"/>
        <end position="224"/>
    </location>
</feature>
<keyword evidence="3" id="KW-0813">Transport</keyword>
<dbReference type="KEGG" id="pprf:DPRO_2463"/>
<evidence type="ECO:0000313" key="9">
    <source>
        <dbReference type="EMBL" id="SOB59371.1"/>
    </source>
</evidence>
<keyword evidence="10" id="KW-1185">Reference proteome</keyword>
<feature type="transmembrane region" description="Helical" evidence="8">
    <location>
        <begin position="15"/>
        <end position="36"/>
    </location>
</feature>
<evidence type="ECO:0000256" key="3">
    <source>
        <dbReference type="ARBA" id="ARBA00022448"/>
    </source>
</evidence>